<evidence type="ECO:0000256" key="2">
    <source>
        <dbReference type="ARBA" id="ARBA00005179"/>
    </source>
</evidence>
<dbReference type="Proteomes" id="UP001222325">
    <property type="component" value="Unassembled WGS sequence"/>
</dbReference>
<dbReference type="GO" id="GO:0020037">
    <property type="term" value="F:heme binding"/>
    <property type="evidence" value="ECO:0007669"/>
    <property type="project" value="InterPro"/>
</dbReference>
<dbReference type="InterPro" id="IPR036396">
    <property type="entry name" value="Cyt_P450_sf"/>
</dbReference>
<dbReference type="PRINTS" id="PR00463">
    <property type="entry name" value="EP450I"/>
</dbReference>
<dbReference type="GO" id="GO:0005506">
    <property type="term" value="F:iron ion binding"/>
    <property type="evidence" value="ECO:0007669"/>
    <property type="project" value="InterPro"/>
</dbReference>
<reference evidence="9" key="1">
    <citation type="submission" date="2023-03" db="EMBL/GenBank/DDBJ databases">
        <title>Massive genome expansion in bonnet fungi (Mycena s.s.) driven by repeated elements and novel gene families across ecological guilds.</title>
        <authorList>
            <consortium name="Lawrence Berkeley National Laboratory"/>
            <person name="Harder C.B."/>
            <person name="Miyauchi S."/>
            <person name="Viragh M."/>
            <person name="Kuo A."/>
            <person name="Thoen E."/>
            <person name="Andreopoulos B."/>
            <person name="Lu D."/>
            <person name="Skrede I."/>
            <person name="Drula E."/>
            <person name="Henrissat B."/>
            <person name="Morin E."/>
            <person name="Kohler A."/>
            <person name="Barry K."/>
            <person name="LaButti K."/>
            <person name="Morin E."/>
            <person name="Salamov A."/>
            <person name="Lipzen A."/>
            <person name="Mereny Z."/>
            <person name="Hegedus B."/>
            <person name="Baldrian P."/>
            <person name="Stursova M."/>
            <person name="Weitz H."/>
            <person name="Taylor A."/>
            <person name="Grigoriev I.V."/>
            <person name="Nagy L.G."/>
            <person name="Martin F."/>
            <person name="Kauserud H."/>
        </authorList>
    </citation>
    <scope>NUCLEOTIDE SEQUENCE</scope>
    <source>
        <strain evidence="9">CBHHK173m</strain>
    </source>
</reference>
<evidence type="ECO:0000256" key="7">
    <source>
        <dbReference type="ARBA" id="ARBA00023033"/>
    </source>
</evidence>
<dbReference type="AlphaFoldDB" id="A0AAD6TXZ4"/>
<keyword evidence="8" id="KW-0349">Heme</keyword>
<dbReference type="PRINTS" id="PR00385">
    <property type="entry name" value="P450"/>
</dbReference>
<dbReference type="GO" id="GO:0016705">
    <property type="term" value="F:oxidoreductase activity, acting on paired donors, with incorporation or reduction of molecular oxygen"/>
    <property type="evidence" value="ECO:0007669"/>
    <property type="project" value="InterPro"/>
</dbReference>
<keyword evidence="6 8" id="KW-0408">Iron</keyword>
<proteinExistence type="inferred from homology"/>
<dbReference type="SUPFAM" id="SSF48264">
    <property type="entry name" value="Cytochrome P450"/>
    <property type="match status" value="1"/>
</dbReference>
<dbReference type="Gene3D" id="1.10.630.10">
    <property type="entry name" value="Cytochrome P450"/>
    <property type="match status" value="1"/>
</dbReference>
<keyword evidence="5" id="KW-0560">Oxidoreductase</keyword>
<dbReference type="GO" id="GO:0004497">
    <property type="term" value="F:monooxygenase activity"/>
    <property type="evidence" value="ECO:0007669"/>
    <property type="project" value="UniProtKB-KW"/>
</dbReference>
<comment type="pathway">
    <text evidence="2">Secondary metabolite biosynthesis.</text>
</comment>
<name>A0AAD6TXZ4_9AGAR</name>
<keyword evidence="4 8" id="KW-0479">Metal-binding</keyword>
<evidence type="ECO:0000256" key="1">
    <source>
        <dbReference type="ARBA" id="ARBA00001971"/>
    </source>
</evidence>
<dbReference type="InterPro" id="IPR050121">
    <property type="entry name" value="Cytochrome_P450_monoxygenase"/>
</dbReference>
<evidence type="ECO:0000256" key="5">
    <source>
        <dbReference type="ARBA" id="ARBA00023002"/>
    </source>
</evidence>
<dbReference type="EMBL" id="JARJCN010000055">
    <property type="protein sequence ID" value="KAJ7080333.1"/>
    <property type="molecule type" value="Genomic_DNA"/>
</dbReference>
<dbReference type="InterPro" id="IPR001128">
    <property type="entry name" value="Cyt_P450"/>
</dbReference>
<sequence>MAFLLLSAVALALANHAIFNRYEPLNANIPFIILALEPPALLLVFDEPFSFTRLIWAYTLFLFSTSASIVAYRLSPLHPLAQFEGPTLGKISKLWGLWIAWHGHQHLYLKKLHDEYGPCVRTGPNELSINDAAATLQILASGGLEKGRFYSAGRPSSSPPSIVELAGDAHKAKRRVWNRAMAGEALRAYEFLIVKRATQLVARLAEEAQRGSVDLVAWFDFFALDLMGDLAFGEGFEMLQDGKDATCLGERIRIYTATSVLIGHIPWIGRTFHLIPQFRRLVREFSNFALALTIRRVERGGSVVKDLWYYLADEGDFEKVKPTLGDSAGDGIVAIIAASDTTAATLSSLVWFLLSNPECYRRVQREIDAVFGEGGDPLEMIGHEELQFLSACINETLRLHPPVPSNGPRQVDAGSGGRVIAGRFIPGGTTIYTPPYVLQRSPVYFSRPDDFAPERWLPGADFEHHDLSAFVPFSLGPAGCVGQKLARRELLMVGSLLFKSFELRFADGFEGAMWPGGFREFFVATRGPLRVSLTTRQGCA</sequence>
<organism evidence="9 10">
    <name type="scientific">Mycena belliarum</name>
    <dbReference type="NCBI Taxonomy" id="1033014"/>
    <lineage>
        <taxon>Eukaryota</taxon>
        <taxon>Fungi</taxon>
        <taxon>Dikarya</taxon>
        <taxon>Basidiomycota</taxon>
        <taxon>Agaricomycotina</taxon>
        <taxon>Agaricomycetes</taxon>
        <taxon>Agaricomycetidae</taxon>
        <taxon>Agaricales</taxon>
        <taxon>Marasmiineae</taxon>
        <taxon>Mycenaceae</taxon>
        <taxon>Mycena</taxon>
    </lineage>
</organism>
<comment type="caution">
    <text evidence="9">The sequence shown here is derived from an EMBL/GenBank/DDBJ whole genome shotgun (WGS) entry which is preliminary data.</text>
</comment>
<feature type="binding site" description="axial binding residue" evidence="8">
    <location>
        <position position="480"/>
    </location>
    <ligand>
        <name>heme</name>
        <dbReference type="ChEBI" id="CHEBI:30413"/>
    </ligand>
    <ligandPart>
        <name>Fe</name>
        <dbReference type="ChEBI" id="CHEBI:18248"/>
    </ligandPart>
</feature>
<dbReference type="Pfam" id="PF00067">
    <property type="entry name" value="p450"/>
    <property type="match status" value="1"/>
</dbReference>
<dbReference type="InterPro" id="IPR002401">
    <property type="entry name" value="Cyt_P450_E_grp-I"/>
</dbReference>
<evidence type="ECO:0000256" key="4">
    <source>
        <dbReference type="ARBA" id="ARBA00022723"/>
    </source>
</evidence>
<gene>
    <name evidence="9" type="ORF">B0H15DRAFT_484138</name>
</gene>
<evidence type="ECO:0000256" key="8">
    <source>
        <dbReference type="PIRSR" id="PIRSR602401-1"/>
    </source>
</evidence>
<dbReference type="PANTHER" id="PTHR24305">
    <property type="entry name" value="CYTOCHROME P450"/>
    <property type="match status" value="1"/>
</dbReference>
<protein>
    <submittedName>
        <fullName evidence="9">High nitrogen upregulated cytochrome P450 monooxygenase 2</fullName>
    </submittedName>
</protein>
<evidence type="ECO:0000313" key="9">
    <source>
        <dbReference type="EMBL" id="KAJ7080333.1"/>
    </source>
</evidence>
<evidence type="ECO:0000256" key="3">
    <source>
        <dbReference type="ARBA" id="ARBA00010617"/>
    </source>
</evidence>
<keyword evidence="7 9" id="KW-0503">Monooxygenase</keyword>
<accession>A0AAD6TXZ4</accession>
<dbReference type="PANTHER" id="PTHR24305:SF187">
    <property type="entry name" value="P450, PUTATIVE (EUROFUNG)-RELATED"/>
    <property type="match status" value="1"/>
</dbReference>
<comment type="cofactor">
    <cofactor evidence="1 8">
        <name>heme</name>
        <dbReference type="ChEBI" id="CHEBI:30413"/>
    </cofactor>
</comment>
<evidence type="ECO:0000313" key="10">
    <source>
        <dbReference type="Proteomes" id="UP001222325"/>
    </source>
</evidence>
<evidence type="ECO:0000256" key="6">
    <source>
        <dbReference type="ARBA" id="ARBA00023004"/>
    </source>
</evidence>
<keyword evidence="10" id="KW-1185">Reference proteome</keyword>
<comment type="similarity">
    <text evidence="3">Belongs to the cytochrome P450 family.</text>
</comment>